<name>A0A521CS40_9RHOB</name>
<protein>
    <recommendedName>
        <fullName evidence="2">CAAX prenyl protease 2/Lysostaphin resistance protein A-like domain-containing protein</fullName>
    </recommendedName>
</protein>
<dbReference type="AlphaFoldDB" id="A0A521CS40"/>
<evidence type="ECO:0000259" key="2">
    <source>
        <dbReference type="Pfam" id="PF02517"/>
    </source>
</evidence>
<feature type="transmembrane region" description="Helical" evidence="1">
    <location>
        <begin position="184"/>
        <end position="200"/>
    </location>
</feature>
<gene>
    <name evidence="3" type="ORF">SAMN06265380_103197</name>
</gene>
<feature type="transmembrane region" description="Helical" evidence="1">
    <location>
        <begin position="276"/>
        <end position="296"/>
    </location>
</feature>
<keyword evidence="4" id="KW-1185">Reference proteome</keyword>
<feature type="domain" description="CAAX prenyl protease 2/Lysostaphin resistance protein A-like" evidence="2">
    <location>
        <begin position="149"/>
        <end position="245"/>
    </location>
</feature>
<dbReference type="Proteomes" id="UP000319555">
    <property type="component" value="Unassembled WGS sequence"/>
</dbReference>
<evidence type="ECO:0000313" key="3">
    <source>
        <dbReference type="EMBL" id="SMO62274.1"/>
    </source>
</evidence>
<feature type="transmembrane region" description="Helical" evidence="1">
    <location>
        <begin position="144"/>
        <end position="163"/>
    </location>
</feature>
<dbReference type="RefSeq" id="WP_142636342.1">
    <property type="nucleotide sequence ID" value="NZ_CANLVA010000002.1"/>
</dbReference>
<dbReference type="InterPro" id="IPR052710">
    <property type="entry name" value="CAAX_protease"/>
</dbReference>
<evidence type="ECO:0000256" key="1">
    <source>
        <dbReference type="SAM" id="Phobius"/>
    </source>
</evidence>
<dbReference type="OrthoDB" id="7171777at2"/>
<keyword evidence="1" id="KW-1133">Transmembrane helix</keyword>
<accession>A0A521CS40</accession>
<feature type="transmembrane region" description="Helical" evidence="1">
    <location>
        <begin position="110"/>
        <end position="132"/>
    </location>
</feature>
<proteinExistence type="predicted"/>
<dbReference type="Pfam" id="PF02517">
    <property type="entry name" value="Rce1-like"/>
    <property type="match status" value="1"/>
</dbReference>
<keyword evidence="1" id="KW-0472">Membrane</keyword>
<dbReference type="InterPro" id="IPR003675">
    <property type="entry name" value="Rce1/LyrA-like_dom"/>
</dbReference>
<sequence>MSEIRAPSYAPHEQLVADARDKPQLWRLLAGLATIVVVATVFNLILFAVVTVAGPQEWASGLMNGSTPISMVILLSSFGFVTFGVWTAARQFQKRSLGSILGTRGKAARQFWLVLRALMVLGVVIVTVPHVIMDAPLVQNLSFSVWLVFLPLSLLAVFVQISAEELLFRGYMQQSLAARFRSPIIWMGVPSLLFAVGHYSPDAAGGNAELLVLWTGLFGLLAADLTARAGTLGPAIALHFFNNVIALLFVSLPDTLSGLALFVLPFDMTDTLTLRQWLYVDFAVMIVSWFIARLALRR</sequence>
<dbReference type="GO" id="GO:0080120">
    <property type="term" value="P:CAAX-box protein maturation"/>
    <property type="evidence" value="ECO:0007669"/>
    <property type="project" value="UniProtKB-ARBA"/>
</dbReference>
<feature type="transmembrane region" description="Helical" evidence="1">
    <location>
        <begin position="244"/>
        <end position="264"/>
    </location>
</feature>
<feature type="transmembrane region" description="Helical" evidence="1">
    <location>
        <begin position="28"/>
        <end position="49"/>
    </location>
</feature>
<dbReference type="GO" id="GO:0004175">
    <property type="term" value="F:endopeptidase activity"/>
    <property type="evidence" value="ECO:0007669"/>
    <property type="project" value="UniProtKB-ARBA"/>
</dbReference>
<keyword evidence="1" id="KW-0812">Transmembrane</keyword>
<dbReference type="PANTHER" id="PTHR36435:SF1">
    <property type="entry name" value="CAAX AMINO TERMINAL PROTEASE FAMILY PROTEIN"/>
    <property type="match status" value="1"/>
</dbReference>
<organism evidence="3 4">
    <name type="scientific">Ruegeria faecimaris</name>
    <dbReference type="NCBI Taxonomy" id="686389"/>
    <lineage>
        <taxon>Bacteria</taxon>
        <taxon>Pseudomonadati</taxon>
        <taxon>Pseudomonadota</taxon>
        <taxon>Alphaproteobacteria</taxon>
        <taxon>Rhodobacterales</taxon>
        <taxon>Roseobacteraceae</taxon>
        <taxon>Ruegeria</taxon>
    </lineage>
</organism>
<feature type="transmembrane region" description="Helical" evidence="1">
    <location>
        <begin position="212"/>
        <end position="232"/>
    </location>
</feature>
<evidence type="ECO:0000313" key="4">
    <source>
        <dbReference type="Proteomes" id="UP000319555"/>
    </source>
</evidence>
<dbReference type="EMBL" id="FXTE01000003">
    <property type="protein sequence ID" value="SMO62274.1"/>
    <property type="molecule type" value="Genomic_DNA"/>
</dbReference>
<dbReference type="PANTHER" id="PTHR36435">
    <property type="entry name" value="SLR1288 PROTEIN"/>
    <property type="match status" value="1"/>
</dbReference>
<reference evidence="3 4" key="1">
    <citation type="submission" date="2017-05" db="EMBL/GenBank/DDBJ databases">
        <authorList>
            <person name="Varghese N."/>
            <person name="Submissions S."/>
        </authorList>
    </citation>
    <scope>NUCLEOTIDE SEQUENCE [LARGE SCALE GENOMIC DNA]</scope>
    <source>
        <strain evidence="3 4">DSM 28009</strain>
    </source>
</reference>
<feature type="transmembrane region" description="Helical" evidence="1">
    <location>
        <begin position="69"/>
        <end position="89"/>
    </location>
</feature>